<evidence type="ECO:0000313" key="1">
    <source>
        <dbReference type="EMBL" id="CAB4188346.1"/>
    </source>
</evidence>
<dbReference type="EMBL" id="LR797129">
    <property type="protein sequence ID" value="CAB4188346.1"/>
    <property type="molecule type" value="Genomic_DNA"/>
</dbReference>
<protein>
    <submittedName>
        <fullName evidence="1">Uncharacterized protein</fullName>
    </submittedName>
</protein>
<sequence>MEQETKKETALRTLSKSLRKRFQGPTVKISWIELDAFMMKAQTIEMTHILNAYNDGYADCKAGKPNRTEDESKTDL</sequence>
<reference evidence="1" key="1">
    <citation type="submission" date="2020-05" db="EMBL/GenBank/DDBJ databases">
        <authorList>
            <person name="Chiriac C."/>
            <person name="Salcher M."/>
            <person name="Ghai R."/>
            <person name="Kavagutti S V."/>
        </authorList>
    </citation>
    <scope>NUCLEOTIDE SEQUENCE</scope>
</reference>
<organism evidence="1">
    <name type="scientific">uncultured Caudovirales phage</name>
    <dbReference type="NCBI Taxonomy" id="2100421"/>
    <lineage>
        <taxon>Viruses</taxon>
        <taxon>Duplodnaviria</taxon>
        <taxon>Heunggongvirae</taxon>
        <taxon>Uroviricota</taxon>
        <taxon>Caudoviricetes</taxon>
        <taxon>Peduoviridae</taxon>
        <taxon>Maltschvirus</taxon>
        <taxon>Maltschvirus maltsch</taxon>
    </lineage>
</organism>
<proteinExistence type="predicted"/>
<name>A0A6J5R130_9CAUD</name>
<gene>
    <name evidence="1" type="ORF">UFOVP1175_15</name>
</gene>
<accession>A0A6J5R130</accession>